<proteinExistence type="predicted"/>
<dbReference type="AlphaFoldDB" id="A0A6V7UUU7"/>
<name>A0A6V7UUU7_MELEN</name>
<organism evidence="1 2">
    <name type="scientific">Meloidogyne enterolobii</name>
    <name type="common">Root-knot nematode worm</name>
    <name type="synonym">Meloidogyne mayaguensis</name>
    <dbReference type="NCBI Taxonomy" id="390850"/>
    <lineage>
        <taxon>Eukaryota</taxon>
        <taxon>Metazoa</taxon>
        <taxon>Ecdysozoa</taxon>
        <taxon>Nematoda</taxon>
        <taxon>Chromadorea</taxon>
        <taxon>Rhabditida</taxon>
        <taxon>Tylenchina</taxon>
        <taxon>Tylenchomorpha</taxon>
        <taxon>Tylenchoidea</taxon>
        <taxon>Meloidogynidae</taxon>
        <taxon>Meloidogyninae</taxon>
        <taxon>Meloidogyne</taxon>
    </lineage>
</organism>
<evidence type="ECO:0000313" key="1">
    <source>
        <dbReference type="EMBL" id="CAD2165396.1"/>
    </source>
</evidence>
<protein>
    <submittedName>
        <fullName evidence="1">Uncharacterized protein</fullName>
    </submittedName>
</protein>
<evidence type="ECO:0000313" key="2">
    <source>
        <dbReference type="Proteomes" id="UP000580250"/>
    </source>
</evidence>
<comment type="caution">
    <text evidence="1">The sequence shown here is derived from an EMBL/GenBank/DDBJ whole genome shotgun (WGS) entry which is preliminary data.</text>
</comment>
<reference evidence="1 2" key="1">
    <citation type="submission" date="2020-08" db="EMBL/GenBank/DDBJ databases">
        <authorList>
            <person name="Koutsovoulos G."/>
            <person name="Danchin GJ E."/>
        </authorList>
    </citation>
    <scope>NUCLEOTIDE SEQUENCE [LARGE SCALE GENOMIC DNA]</scope>
</reference>
<accession>A0A6V7UUU7</accession>
<dbReference type="Proteomes" id="UP000580250">
    <property type="component" value="Unassembled WGS sequence"/>
</dbReference>
<dbReference type="EMBL" id="CAJEWN010000110">
    <property type="protein sequence ID" value="CAD2165396.1"/>
    <property type="molecule type" value="Genomic_DNA"/>
</dbReference>
<gene>
    <name evidence="1" type="ORF">MENT_LOCUS17147</name>
</gene>
<sequence length="128" mass="15597">MLERYKISYDRIKEIEHLRNLYNEIIEENVNLKIENYWTKHVLDFENKGFETVVEKKKTIELEDINKLIKNDYGASDEELTPSRILDYEASKLENNNDFRNIMLKFCGKRIKRKHLHILFNLEYDKKN</sequence>